<evidence type="ECO:0000313" key="1">
    <source>
        <dbReference type="EMBL" id="TRZ08317.1"/>
    </source>
</evidence>
<name>A0A8K1FXZ1_9PASS</name>
<dbReference type="Proteomes" id="UP000796761">
    <property type="component" value="Unassembled WGS sequence"/>
</dbReference>
<dbReference type="GO" id="GO:0016032">
    <property type="term" value="P:viral process"/>
    <property type="evidence" value="ECO:0007669"/>
    <property type="project" value="InterPro"/>
</dbReference>
<dbReference type="OrthoDB" id="9422159at2759"/>
<keyword evidence="2" id="KW-1185">Reference proteome</keyword>
<dbReference type="Gene3D" id="1.10.375.10">
    <property type="entry name" value="Human Immunodeficiency Virus Type 1 Capsid Protein"/>
    <property type="match status" value="1"/>
</dbReference>
<accession>A0A8K1FXZ1</accession>
<proteinExistence type="predicted"/>
<reference evidence="1" key="1">
    <citation type="submission" date="2019-04" db="EMBL/GenBank/DDBJ databases">
        <title>Genome assembly of Zosterops borbonicus 15179.</title>
        <authorList>
            <person name="Leroy T."/>
            <person name="Anselmetti Y."/>
            <person name="Tilak M.-K."/>
            <person name="Nabholz B."/>
        </authorList>
    </citation>
    <scope>NUCLEOTIDE SEQUENCE</scope>
    <source>
        <strain evidence="1">HGM_15179</strain>
        <tissue evidence="1">Muscle</tissue>
    </source>
</reference>
<gene>
    <name evidence="1" type="ORF">HGM15179_018790</name>
</gene>
<sequence length="192" mass="21830">MISMHAVTQPRTSVIVSPAWLLWSGLGKVDYILKQTTESDSSEEEDEIDRIIAALSRWRRGKIARQAIREQSQITKCTRSKREKEQEPVLQAPLQQAVSNQGPKYVKVPYYLINLEQCKTTLGKYKENPDKVATLVERAMNSQNPDWADLNFMLDTLLDPIEKRMINKAITTSVEANIANGLLQGINVNQFK</sequence>
<dbReference type="EMBL" id="SWJQ01001392">
    <property type="protein sequence ID" value="TRZ08317.1"/>
    <property type="molecule type" value="Genomic_DNA"/>
</dbReference>
<organism evidence="1 2">
    <name type="scientific">Zosterops borbonicus</name>
    <dbReference type="NCBI Taxonomy" id="364589"/>
    <lineage>
        <taxon>Eukaryota</taxon>
        <taxon>Metazoa</taxon>
        <taxon>Chordata</taxon>
        <taxon>Craniata</taxon>
        <taxon>Vertebrata</taxon>
        <taxon>Euteleostomi</taxon>
        <taxon>Archelosauria</taxon>
        <taxon>Archosauria</taxon>
        <taxon>Dinosauria</taxon>
        <taxon>Saurischia</taxon>
        <taxon>Theropoda</taxon>
        <taxon>Coelurosauria</taxon>
        <taxon>Aves</taxon>
        <taxon>Neognathae</taxon>
        <taxon>Neoaves</taxon>
        <taxon>Telluraves</taxon>
        <taxon>Australaves</taxon>
        <taxon>Passeriformes</taxon>
        <taxon>Sylvioidea</taxon>
        <taxon>Zosteropidae</taxon>
        <taxon>Zosterops</taxon>
    </lineage>
</organism>
<dbReference type="InterPro" id="IPR050462">
    <property type="entry name" value="Retroviral_Gag-Pol_poly"/>
</dbReference>
<dbReference type="PANTHER" id="PTHR33166">
    <property type="entry name" value="GAG_P30 DOMAIN-CONTAINING PROTEIN"/>
    <property type="match status" value="1"/>
</dbReference>
<dbReference type="AlphaFoldDB" id="A0A8K1FXZ1"/>
<dbReference type="SUPFAM" id="SSF47943">
    <property type="entry name" value="Retrovirus capsid protein, N-terminal core domain"/>
    <property type="match status" value="1"/>
</dbReference>
<evidence type="ECO:0000313" key="2">
    <source>
        <dbReference type="Proteomes" id="UP000796761"/>
    </source>
</evidence>
<protein>
    <recommendedName>
        <fullName evidence="3">Core shell protein Gag P30 domain-containing protein</fullName>
    </recommendedName>
</protein>
<dbReference type="InterPro" id="IPR008919">
    <property type="entry name" value="Retrov_capsid_N"/>
</dbReference>
<evidence type="ECO:0008006" key="3">
    <source>
        <dbReference type="Google" id="ProtNLM"/>
    </source>
</evidence>
<comment type="caution">
    <text evidence="1">The sequence shown here is derived from an EMBL/GenBank/DDBJ whole genome shotgun (WGS) entry which is preliminary data.</text>
</comment>